<evidence type="ECO:0000256" key="3">
    <source>
        <dbReference type="ARBA" id="ARBA00022576"/>
    </source>
</evidence>
<dbReference type="InParanoid" id="A0A165IQ10"/>
<keyword evidence="4 7" id="KW-0808">Transferase</keyword>
<evidence type="ECO:0000313" key="8">
    <source>
        <dbReference type="Proteomes" id="UP000076842"/>
    </source>
</evidence>
<dbReference type="SUPFAM" id="SSF53383">
    <property type="entry name" value="PLP-dependent transferases"/>
    <property type="match status" value="1"/>
</dbReference>
<dbReference type="InterPro" id="IPR050859">
    <property type="entry name" value="Class-I_PLP-dep_aminotransf"/>
</dbReference>
<evidence type="ECO:0000313" key="7">
    <source>
        <dbReference type="EMBL" id="KZT60853.1"/>
    </source>
</evidence>
<dbReference type="EMBL" id="KV423928">
    <property type="protein sequence ID" value="KZT60853.1"/>
    <property type="molecule type" value="Genomic_DNA"/>
</dbReference>
<keyword evidence="3" id="KW-0032">Aminotransferase</keyword>
<dbReference type="GO" id="GO:0030170">
    <property type="term" value="F:pyridoxal phosphate binding"/>
    <property type="evidence" value="ECO:0007669"/>
    <property type="project" value="InterPro"/>
</dbReference>
<name>A0A165IQ10_9BASI</name>
<reference evidence="7 8" key="1">
    <citation type="journal article" date="2016" name="Mol. Biol. Evol.">
        <title>Comparative Genomics of Early-Diverging Mushroom-Forming Fungi Provides Insights into the Origins of Lignocellulose Decay Capabilities.</title>
        <authorList>
            <person name="Nagy L.G."/>
            <person name="Riley R."/>
            <person name="Tritt A."/>
            <person name="Adam C."/>
            <person name="Daum C."/>
            <person name="Floudas D."/>
            <person name="Sun H."/>
            <person name="Yadav J.S."/>
            <person name="Pangilinan J."/>
            <person name="Larsson K.H."/>
            <person name="Matsuura K."/>
            <person name="Barry K."/>
            <person name="Labutti K."/>
            <person name="Kuo R."/>
            <person name="Ohm R.A."/>
            <person name="Bhattacharya S.S."/>
            <person name="Shirouzu T."/>
            <person name="Yoshinaga Y."/>
            <person name="Martin F.M."/>
            <person name="Grigoriev I.V."/>
            <person name="Hibbett D.S."/>
        </authorList>
    </citation>
    <scope>NUCLEOTIDE SEQUENCE [LARGE SCALE GENOMIC DNA]</scope>
    <source>
        <strain evidence="7 8">HHB12733</strain>
    </source>
</reference>
<dbReference type="InterPro" id="IPR015424">
    <property type="entry name" value="PyrdxlP-dep_Trfase"/>
</dbReference>
<evidence type="ECO:0000256" key="4">
    <source>
        <dbReference type="ARBA" id="ARBA00022679"/>
    </source>
</evidence>
<evidence type="ECO:0000259" key="6">
    <source>
        <dbReference type="Pfam" id="PF00155"/>
    </source>
</evidence>
<comment type="similarity">
    <text evidence="2">Belongs to the class-I pyridoxal-phosphate-dependent aminotransferase family.</text>
</comment>
<dbReference type="CDD" id="cd00609">
    <property type="entry name" value="AAT_like"/>
    <property type="match status" value="1"/>
</dbReference>
<evidence type="ECO:0000256" key="5">
    <source>
        <dbReference type="ARBA" id="ARBA00022898"/>
    </source>
</evidence>
<keyword evidence="5" id="KW-0663">Pyridoxal phosphate</keyword>
<dbReference type="Proteomes" id="UP000076842">
    <property type="component" value="Unassembled WGS sequence"/>
</dbReference>
<dbReference type="STRING" id="1353952.A0A165IQ10"/>
<comment type="cofactor">
    <cofactor evidence="1">
        <name>pyridoxal 5'-phosphate</name>
        <dbReference type="ChEBI" id="CHEBI:597326"/>
    </cofactor>
</comment>
<proteinExistence type="inferred from homology"/>
<dbReference type="InterPro" id="IPR015421">
    <property type="entry name" value="PyrdxlP-dep_Trfase_major"/>
</dbReference>
<dbReference type="AlphaFoldDB" id="A0A165IQ10"/>
<dbReference type="Pfam" id="PF00155">
    <property type="entry name" value="Aminotran_1_2"/>
    <property type="match status" value="1"/>
</dbReference>
<gene>
    <name evidence="7" type="ORF">CALCODRAFT_492130</name>
</gene>
<dbReference type="Gene3D" id="3.40.640.10">
    <property type="entry name" value="Type I PLP-dependent aspartate aminotransferase-like (Major domain)"/>
    <property type="match status" value="1"/>
</dbReference>
<protein>
    <submittedName>
        <fullName evidence="7">PLP-dependent transferase</fullName>
    </submittedName>
</protein>
<sequence length="574" mass="63778">MDAAYAFEDAPVAYVGVRKAGDKEAAAIDWSHHLSRLSESRNVSPLKGLMKYMAQPGMISMAGGLPHTSYFPFEEISAQTYVPDAFSLTPEEKSSFGWLWTLFGGSAKKTKEVTIPKYVTGGDLKGVQLATALQYGQATGLPLLQKFINEFVIKVYRPANPTTTTLVHVGNTDGWAKCVLTLCNPGEGILVEEYTYPSALASAWPIGVRPVPIKMDGEGMLADDLDRVLSGWDVEARNGMKKPHVMYTVPVGQNPCGTTMGEKRKKEIYDVCVKHDIIIVEDDPYYFLQCGPYVPKMQRTTVHEAEEGKDAEEAFIKSLAPSYLHVDYEGRVIRLDTFSKTIAPGSRLGFFTCNPVFAERLLRAGETSTQAPCGFGQALITSLLQGWGMSGWIRWLRGIRAQYTMRRDMCMDALYDNFDLREDLRATDISAWDGATVLVAHKKGVQAMEKYDSSTSLFSIVPPVAGMFLWIKVHVYNHPAYEDLIRSGMSESLASATLTFRLWKKLVENHILWSPGWFFATDGVAPDITDMGFDPAVESKGMEGCFRVAYSSASPEDMKKAMNIFSEQVVKFFE</sequence>
<dbReference type="InterPro" id="IPR004839">
    <property type="entry name" value="Aminotransferase_I/II_large"/>
</dbReference>
<organism evidence="7 8">
    <name type="scientific">Calocera cornea HHB12733</name>
    <dbReference type="NCBI Taxonomy" id="1353952"/>
    <lineage>
        <taxon>Eukaryota</taxon>
        <taxon>Fungi</taxon>
        <taxon>Dikarya</taxon>
        <taxon>Basidiomycota</taxon>
        <taxon>Agaricomycotina</taxon>
        <taxon>Dacrymycetes</taxon>
        <taxon>Dacrymycetales</taxon>
        <taxon>Dacrymycetaceae</taxon>
        <taxon>Calocera</taxon>
    </lineage>
</organism>
<dbReference type="OrthoDB" id="691673at2759"/>
<keyword evidence="8" id="KW-1185">Reference proteome</keyword>
<dbReference type="PANTHER" id="PTHR42790">
    <property type="entry name" value="AMINOTRANSFERASE"/>
    <property type="match status" value="1"/>
</dbReference>
<evidence type="ECO:0000256" key="2">
    <source>
        <dbReference type="ARBA" id="ARBA00007441"/>
    </source>
</evidence>
<feature type="domain" description="Aminotransferase class I/classII large" evidence="6">
    <location>
        <begin position="132"/>
        <end position="417"/>
    </location>
</feature>
<dbReference type="FunCoup" id="A0A165IQ10">
    <property type="interactions" value="150"/>
</dbReference>
<dbReference type="PANTHER" id="PTHR42790:SF1">
    <property type="entry name" value="AROMATIC AMINO ACID AMINOTRANSFERASE, HYPOTHETICAL (EUROFUNG)"/>
    <property type="match status" value="1"/>
</dbReference>
<accession>A0A165IQ10</accession>
<evidence type="ECO:0000256" key="1">
    <source>
        <dbReference type="ARBA" id="ARBA00001933"/>
    </source>
</evidence>
<dbReference type="GO" id="GO:1901605">
    <property type="term" value="P:alpha-amino acid metabolic process"/>
    <property type="evidence" value="ECO:0007669"/>
    <property type="project" value="TreeGrafter"/>
</dbReference>
<dbReference type="GO" id="GO:0008483">
    <property type="term" value="F:transaminase activity"/>
    <property type="evidence" value="ECO:0007669"/>
    <property type="project" value="UniProtKB-KW"/>
</dbReference>